<dbReference type="KEGG" id="bca:BCE_4928"/>
<evidence type="ECO:0000313" key="1">
    <source>
        <dbReference type="EMBL" id="AAS43829.1"/>
    </source>
</evidence>
<name>Q72YU2_BACC1</name>
<accession>Q72YU2</accession>
<dbReference type="AlphaFoldDB" id="Q72YU2"/>
<organism evidence="1 2">
    <name type="scientific">Bacillus cereus (strain ATCC 10987 / NRS 248)</name>
    <dbReference type="NCBI Taxonomy" id="222523"/>
    <lineage>
        <taxon>Bacteria</taxon>
        <taxon>Bacillati</taxon>
        <taxon>Bacillota</taxon>
        <taxon>Bacilli</taxon>
        <taxon>Bacillales</taxon>
        <taxon>Bacillaceae</taxon>
        <taxon>Bacillus</taxon>
        <taxon>Bacillus cereus group</taxon>
    </lineage>
</organism>
<proteinExistence type="predicted"/>
<sequence>MFIIFMITYRLKVLKRWDDFPQMFDLSLFV</sequence>
<dbReference type="Proteomes" id="UP000002527">
    <property type="component" value="Chromosome"/>
</dbReference>
<dbReference type="EMBL" id="AE017194">
    <property type="protein sequence ID" value="AAS43829.1"/>
    <property type="molecule type" value="Genomic_DNA"/>
</dbReference>
<dbReference type="HOGENOM" id="CLU_3401946_0_0_9"/>
<protein>
    <submittedName>
        <fullName evidence="1">Uncharacterized protein</fullName>
    </submittedName>
</protein>
<gene>
    <name evidence="1" type="ordered locus">BCE_4928</name>
</gene>
<evidence type="ECO:0000313" key="2">
    <source>
        <dbReference type="Proteomes" id="UP000002527"/>
    </source>
</evidence>
<reference evidence="1 2" key="1">
    <citation type="journal article" date="2004" name="Nucleic Acids Res.">
        <title>The genome sequence of Bacillus cereus ATCC 10987 reveals metabolic adaptations and a large plasmid related to Bacillus anthracis pXO1.</title>
        <authorList>
            <person name="Rasko D.A."/>
            <person name="Ravel J."/>
            <person name="Okstad O.A."/>
            <person name="Helgason E."/>
            <person name="Cer R.Z."/>
            <person name="Jiang L."/>
            <person name="Shores K.A."/>
            <person name="Fouts D.E."/>
            <person name="Tourasse N.J."/>
            <person name="Angiuoli S.V."/>
            <person name="Kolonay J."/>
            <person name="Nelson W.C."/>
            <person name="Kolsto A.-B."/>
            <person name="Fraser C.M."/>
            <person name="Read T.D."/>
        </authorList>
    </citation>
    <scope>NUCLEOTIDE SEQUENCE [LARGE SCALE GENOMIC DNA]</scope>
    <source>
        <strain evidence="2">ATCC 10987 / NRS 248</strain>
    </source>
</reference>